<proteinExistence type="predicted"/>
<reference evidence="6" key="1">
    <citation type="submission" date="2021-05" db="EMBL/GenBank/DDBJ databases">
        <title>The genome of the haptophyte Pavlova lutheri (Diacronema luteri, Pavlovales) - a model for lipid biosynthesis in eukaryotic algae.</title>
        <authorList>
            <person name="Hulatt C.J."/>
            <person name="Posewitz M.C."/>
        </authorList>
    </citation>
    <scope>NUCLEOTIDE SEQUENCE</scope>
    <source>
        <strain evidence="6">NIVA-4/92</strain>
    </source>
</reference>
<feature type="domain" description="HTH myb-type" evidence="5">
    <location>
        <begin position="109"/>
        <end position="164"/>
    </location>
</feature>
<evidence type="ECO:0000259" key="5">
    <source>
        <dbReference type="PROSITE" id="PS51294"/>
    </source>
</evidence>
<dbReference type="PANTHER" id="PTHR45614:SF274">
    <property type="entry name" value="MYB-LIKE DNA-BINDING PROTEIN"/>
    <property type="match status" value="1"/>
</dbReference>
<protein>
    <submittedName>
        <fullName evidence="6">Uncharacterized protein</fullName>
    </submittedName>
</protein>
<dbReference type="Gene3D" id="1.10.10.60">
    <property type="entry name" value="Homeodomain-like"/>
    <property type="match status" value="3"/>
</dbReference>
<feature type="region of interest" description="Disordered" evidence="3">
    <location>
        <begin position="1"/>
        <end position="65"/>
    </location>
</feature>
<evidence type="ECO:0000313" key="6">
    <source>
        <dbReference type="EMBL" id="KAG8465616.1"/>
    </source>
</evidence>
<feature type="compositionally biased region" description="Low complexity" evidence="3">
    <location>
        <begin position="545"/>
        <end position="560"/>
    </location>
</feature>
<feature type="domain" description="HTH myb-type" evidence="5">
    <location>
        <begin position="59"/>
        <end position="108"/>
    </location>
</feature>
<feature type="domain" description="Myb-like" evidence="4">
    <location>
        <begin position="161"/>
        <end position="211"/>
    </location>
</feature>
<feature type="compositionally biased region" description="Acidic residues" evidence="3">
    <location>
        <begin position="24"/>
        <end position="37"/>
    </location>
</feature>
<feature type="compositionally biased region" description="Low complexity" evidence="3">
    <location>
        <begin position="488"/>
        <end position="500"/>
    </location>
</feature>
<dbReference type="FunFam" id="1.10.10.60:FF:000010">
    <property type="entry name" value="Transcriptional activator Myb isoform A"/>
    <property type="match status" value="1"/>
</dbReference>
<feature type="compositionally biased region" description="Low complexity" evidence="3">
    <location>
        <begin position="252"/>
        <end position="279"/>
    </location>
</feature>
<dbReference type="InterPro" id="IPR017930">
    <property type="entry name" value="Myb_dom"/>
</dbReference>
<evidence type="ECO:0000259" key="4">
    <source>
        <dbReference type="PROSITE" id="PS50090"/>
    </source>
</evidence>
<feature type="domain" description="Myb-like" evidence="4">
    <location>
        <begin position="109"/>
        <end position="160"/>
    </location>
</feature>
<evidence type="ECO:0000256" key="2">
    <source>
        <dbReference type="ARBA" id="ARBA00023125"/>
    </source>
</evidence>
<feature type="compositionally biased region" description="Low complexity" evidence="3">
    <location>
        <begin position="292"/>
        <end position="309"/>
    </location>
</feature>
<dbReference type="GO" id="GO:0005634">
    <property type="term" value="C:nucleus"/>
    <property type="evidence" value="ECO:0007669"/>
    <property type="project" value="TreeGrafter"/>
</dbReference>
<keyword evidence="1" id="KW-0677">Repeat</keyword>
<dbReference type="InterPro" id="IPR001005">
    <property type="entry name" value="SANT/Myb"/>
</dbReference>
<dbReference type="PANTHER" id="PTHR45614">
    <property type="entry name" value="MYB PROTEIN-RELATED"/>
    <property type="match status" value="1"/>
</dbReference>
<dbReference type="SMART" id="SM00717">
    <property type="entry name" value="SANT"/>
    <property type="match status" value="3"/>
</dbReference>
<gene>
    <name evidence="6" type="ORF">KFE25_002923</name>
</gene>
<dbReference type="AlphaFoldDB" id="A0A8J5XJ40"/>
<feature type="region of interest" description="Disordered" evidence="3">
    <location>
        <begin position="238"/>
        <end position="309"/>
    </location>
</feature>
<organism evidence="6 7">
    <name type="scientific">Diacronema lutheri</name>
    <name type="common">Unicellular marine alga</name>
    <name type="synonym">Monochrysis lutheri</name>
    <dbReference type="NCBI Taxonomy" id="2081491"/>
    <lineage>
        <taxon>Eukaryota</taxon>
        <taxon>Haptista</taxon>
        <taxon>Haptophyta</taxon>
        <taxon>Pavlovophyceae</taxon>
        <taxon>Pavlovales</taxon>
        <taxon>Pavlovaceae</taxon>
        <taxon>Diacronema</taxon>
    </lineage>
</organism>
<keyword evidence="2" id="KW-0238">DNA-binding</keyword>
<feature type="compositionally biased region" description="Basic residues" evidence="3">
    <location>
        <begin position="48"/>
        <end position="57"/>
    </location>
</feature>
<feature type="region of interest" description="Disordered" evidence="3">
    <location>
        <begin position="445"/>
        <end position="502"/>
    </location>
</feature>
<keyword evidence="7" id="KW-1185">Reference proteome</keyword>
<evidence type="ECO:0000256" key="1">
    <source>
        <dbReference type="ARBA" id="ARBA00022737"/>
    </source>
</evidence>
<feature type="region of interest" description="Disordered" evidence="3">
    <location>
        <begin position="687"/>
        <end position="722"/>
    </location>
</feature>
<feature type="region of interest" description="Disordered" evidence="3">
    <location>
        <begin position="531"/>
        <end position="564"/>
    </location>
</feature>
<feature type="compositionally biased region" description="Gly residues" evidence="3">
    <location>
        <begin position="478"/>
        <end position="487"/>
    </location>
</feature>
<dbReference type="GO" id="GO:0000978">
    <property type="term" value="F:RNA polymerase II cis-regulatory region sequence-specific DNA binding"/>
    <property type="evidence" value="ECO:0007669"/>
    <property type="project" value="TreeGrafter"/>
</dbReference>
<evidence type="ECO:0000256" key="3">
    <source>
        <dbReference type="SAM" id="MobiDB-lite"/>
    </source>
</evidence>
<feature type="domain" description="Myb-like" evidence="4">
    <location>
        <begin position="53"/>
        <end position="108"/>
    </location>
</feature>
<dbReference type="InterPro" id="IPR050560">
    <property type="entry name" value="MYB_TF"/>
</dbReference>
<dbReference type="SUPFAM" id="SSF46689">
    <property type="entry name" value="Homeodomain-like"/>
    <property type="match status" value="2"/>
</dbReference>
<dbReference type="CDD" id="cd00167">
    <property type="entry name" value="SANT"/>
    <property type="match status" value="3"/>
</dbReference>
<dbReference type="EMBL" id="JAGTXO010000010">
    <property type="protein sequence ID" value="KAG8465616.1"/>
    <property type="molecule type" value="Genomic_DNA"/>
</dbReference>
<feature type="domain" description="HTH myb-type" evidence="5">
    <location>
        <begin position="165"/>
        <end position="215"/>
    </location>
</feature>
<accession>A0A8J5XJ40</accession>
<dbReference type="Pfam" id="PF00249">
    <property type="entry name" value="Myb_DNA-binding"/>
    <property type="match status" value="3"/>
</dbReference>
<dbReference type="Proteomes" id="UP000751190">
    <property type="component" value="Unassembled WGS sequence"/>
</dbReference>
<dbReference type="GO" id="GO:0000981">
    <property type="term" value="F:DNA-binding transcription factor activity, RNA polymerase II-specific"/>
    <property type="evidence" value="ECO:0007669"/>
    <property type="project" value="TreeGrafter"/>
</dbReference>
<dbReference type="PROSITE" id="PS50090">
    <property type="entry name" value="MYB_LIKE"/>
    <property type="match status" value="3"/>
</dbReference>
<feature type="compositionally biased region" description="Low complexity" evidence="3">
    <location>
        <begin position="38"/>
        <end position="47"/>
    </location>
</feature>
<sequence length="881" mass="91724">MFKQMGELEAGHILSDPPGPHDDLDLDDFEDSNEPDSNEPSSSTKAKAAAKAKRRSTQRAWTAEEDARLKELMAEREGAEGEPDWKSINERFTERTDVQCAHRWSKVLNPALVKGPWTRDEDDMVMRLVTELGPKKWSQIASHLPGRIGKQCRERWHNHLNPEIRKDSWTETEDMLILDAHRTLGNKWAEIAKRLPGRTDNAIKNHWNSSIRRKLQKLHEMCPLDSSCHPDHLAAAQTTPAEGRARDKRPAGAEADAAAASKPAPSKPAAKATALPAQARSSEDEEMPPPSTGATRAPSDAAAPLAPTAAPAGARARAAAGGCSATSLAVQFAQSAEFARMHGAATGDAARACGARAAAAAAGCGALRHGGSAIECAELCDDDDSCLFELTEDDLLLHGFDTLDPFAMGGAGLCMSPRALKVSPEEAMLSPSMRRLPLSAMRHFLSPLSSQKRKRTDAPGGRDSLSLSAARTERLSTAGGGLFGPAVGGTPPTGGRLPTGMRGGTSELCSVFGAEPGSAARGAAAQRSLFNSARPPISPHGSDASSPHTTSPPTSSGPGSYMLGAVRSRPFRTITIRPVAPASPPAQEGGDDAAASARVEARSVQLARQASLDSIASDGTITRALNTGLGRLSVTPHARAGARGTAAGADGPLTADELLPMAICYDELVASVCADAHAAACADRQALPPAAGGKTPAGSPTGGKPREADKENAPTAANERAGAVADADAGNVEMALAIAAGAGAGAGAMAHSAAAQEPPPPSASGAIRRWRSRSEMLLAPSQIVAIESDYQRRNQERLGDLVADESNKVGMGDAFVLHGDENEDLSTLLNSLLQNGSVDGNGTPILKRSRSGGVSLASSPIAHECGAHLRETAAFLRAEIE</sequence>
<name>A0A8J5XJ40_DIALT</name>
<dbReference type="InterPro" id="IPR009057">
    <property type="entry name" value="Homeodomain-like_sf"/>
</dbReference>
<dbReference type="PROSITE" id="PS51294">
    <property type="entry name" value="HTH_MYB"/>
    <property type="match status" value="3"/>
</dbReference>
<dbReference type="OrthoDB" id="2143914at2759"/>
<comment type="caution">
    <text evidence="6">The sequence shown here is derived from an EMBL/GenBank/DDBJ whole genome shotgun (WGS) entry which is preliminary data.</text>
</comment>
<evidence type="ECO:0000313" key="7">
    <source>
        <dbReference type="Proteomes" id="UP000751190"/>
    </source>
</evidence>